<protein>
    <submittedName>
        <fullName evidence="2">Uncharacterized protein</fullName>
    </submittedName>
</protein>
<evidence type="ECO:0000256" key="1">
    <source>
        <dbReference type="SAM" id="MobiDB-lite"/>
    </source>
</evidence>
<reference evidence="2" key="2">
    <citation type="journal article" date="2015" name="Data Brief">
        <title>Shoot transcriptome of the giant reed, Arundo donax.</title>
        <authorList>
            <person name="Barrero R.A."/>
            <person name="Guerrero F.D."/>
            <person name="Moolhuijzen P."/>
            <person name="Goolsby J.A."/>
            <person name="Tidwell J."/>
            <person name="Bellgard S.E."/>
            <person name="Bellgard M.I."/>
        </authorList>
    </citation>
    <scope>NUCLEOTIDE SEQUENCE</scope>
    <source>
        <tissue evidence="2">Shoot tissue taken approximately 20 cm above the soil surface</tissue>
    </source>
</reference>
<proteinExistence type="predicted"/>
<accession>A0A0A9AAI6</accession>
<reference evidence="2" key="1">
    <citation type="submission" date="2014-09" db="EMBL/GenBank/DDBJ databases">
        <authorList>
            <person name="Magalhaes I.L.F."/>
            <person name="Oliveira U."/>
            <person name="Santos F.R."/>
            <person name="Vidigal T.H.D.A."/>
            <person name="Brescovit A.D."/>
            <person name="Santos A.J."/>
        </authorList>
    </citation>
    <scope>NUCLEOTIDE SEQUENCE</scope>
    <source>
        <tissue evidence="2">Shoot tissue taken approximately 20 cm above the soil surface</tissue>
    </source>
</reference>
<sequence length="37" mass="4021">MAQTISNTAQPPTMSNKILQTSLPPSLSLRAWQAHTV</sequence>
<dbReference type="AlphaFoldDB" id="A0A0A9AAI6"/>
<organism evidence="2">
    <name type="scientific">Arundo donax</name>
    <name type="common">Giant reed</name>
    <name type="synonym">Donax arundinaceus</name>
    <dbReference type="NCBI Taxonomy" id="35708"/>
    <lineage>
        <taxon>Eukaryota</taxon>
        <taxon>Viridiplantae</taxon>
        <taxon>Streptophyta</taxon>
        <taxon>Embryophyta</taxon>
        <taxon>Tracheophyta</taxon>
        <taxon>Spermatophyta</taxon>
        <taxon>Magnoliopsida</taxon>
        <taxon>Liliopsida</taxon>
        <taxon>Poales</taxon>
        <taxon>Poaceae</taxon>
        <taxon>PACMAD clade</taxon>
        <taxon>Arundinoideae</taxon>
        <taxon>Arundineae</taxon>
        <taxon>Arundo</taxon>
    </lineage>
</organism>
<dbReference type="EMBL" id="GBRH01249221">
    <property type="protein sequence ID" value="JAD48674.1"/>
    <property type="molecule type" value="Transcribed_RNA"/>
</dbReference>
<feature type="region of interest" description="Disordered" evidence="1">
    <location>
        <begin position="1"/>
        <end position="21"/>
    </location>
</feature>
<evidence type="ECO:0000313" key="2">
    <source>
        <dbReference type="EMBL" id="JAD48674.1"/>
    </source>
</evidence>
<name>A0A0A9AAI6_ARUDO</name>